<accession>A0A9N9WPJ5</accession>
<evidence type="ECO:0000256" key="6">
    <source>
        <dbReference type="ARBA" id="ARBA00022989"/>
    </source>
</evidence>
<evidence type="ECO:0000313" key="12">
    <source>
        <dbReference type="Proteomes" id="UP001153620"/>
    </source>
</evidence>
<evidence type="ECO:0000256" key="7">
    <source>
        <dbReference type="ARBA" id="ARBA00023136"/>
    </source>
</evidence>
<feature type="transmembrane region" description="Helical" evidence="10">
    <location>
        <begin position="211"/>
        <end position="229"/>
    </location>
</feature>
<dbReference type="GO" id="GO:0004984">
    <property type="term" value="F:olfactory receptor activity"/>
    <property type="evidence" value="ECO:0007669"/>
    <property type="project" value="InterPro"/>
</dbReference>
<comment type="similarity">
    <text evidence="10">Belongs to the insect chemoreceptor superfamily. Heteromeric odorant receptor channel (TC 1.A.69) family.</text>
</comment>
<dbReference type="GO" id="GO:0005886">
    <property type="term" value="C:plasma membrane"/>
    <property type="evidence" value="ECO:0007669"/>
    <property type="project" value="UniProtKB-SubCell"/>
</dbReference>
<keyword evidence="6 10" id="KW-1133">Transmembrane helix</keyword>
<dbReference type="GO" id="GO:0005549">
    <property type="term" value="F:odorant binding"/>
    <property type="evidence" value="ECO:0007669"/>
    <property type="project" value="InterPro"/>
</dbReference>
<gene>
    <name evidence="11" type="ORF">CHIRRI_LOCUS4163</name>
</gene>
<keyword evidence="7 10" id="KW-0472">Membrane</keyword>
<evidence type="ECO:0000313" key="11">
    <source>
        <dbReference type="EMBL" id="CAG9801232.1"/>
    </source>
</evidence>
<keyword evidence="9 10" id="KW-0807">Transducer</keyword>
<dbReference type="EMBL" id="OU895877">
    <property type="protein sequence ID" value="CAG9801232.1"/>
    <property type="molecule type" value="Genomic_DNA"/>
</dbReference>
<evidence type="ECO:0000256" key="5">
    <source>
        <dbReference type="ARBA" id="ARBA00022725"/>
    </source>
</evidence>
<dbReference type="InterPro" id="IPR004117">
    <property type="entry name" value="7tm6_olfct_rcpt"/>
</dbReference>
<feature type="transmembrane region" description="Helical" evidence="10">
    <location>
        <begin position="91"/>
        <end position="113"/>
    </location>
</feature>
<comment type="caution">
    <text evidence="10">Lacks conserved residue(s) required for the propagation of feature annotation.</text>
</comment>
<evidence type="ECO:0000256" key="9">
    <source>
        <dbReference type="ARBA" id="ARBA00023224"/>
    </source>
</evidence>
<dbReference type="Pfam" id="PF02949">
    <property type="entry name" value="7tm_6"/>
    <property type="match status" value="1"/>
</dbReference>
<dbReference type="PANTHER" id="PTHR21137">
    <property type="entry name" value="ODORANT RECEPTOR"/>
    <property type="match status" value="1"/>
</dbReference>
<evidence type="ECO:0000256" key="3">
    <source>
        <dbReference type="ARBA" id="ARBA00022606"/>
    </source>
</evidence>
<organism evidence="11 12">
    <name type="scientific">Chironomus riparius</name>
    <dbReference type="NCBI Taxonomy" id="315576"/>
    <lineage>
        <taxon>Eukaryota</taxon>
        <taxon>Metazoa</taxon>
        <taxon>Ecdysozoa</taxon>
        <taxon>Arthropoda</taxon>
        <taxon>Hexapoda</taxon>
        <taxon>Insecta</taxon>
        <taxon>Pterygota</taxon>
        <taxon>Neoptera</taxon>
        <taxon>Endopterygota</taxon>
        <taxon>Diptera</taxon>
        <taxon>Nematocera</taxon>
        <taxon>Chironomoidea</taxon>
        <taxon>Chironomidae</taxon>
        <taxon>Chironominae</taxon>
        <taxon>Chironomus</taxon>
    </lineage>
</organism>
<feature type="transmembrane region" description="Helical" evidence="10">
    <location>
        <begin position="152"/>
        <end position="174"/>
    </location>
</feature>
<comment type="subcellular location">
    <subcellularLocation>
        <location evidence="1 10">Cell membrane</location>
        <topology evidence="1 10">Multi-pass membrane protein</topology>
    </subcellularLocation>
</comment>
<evidence type="ECO:0000256" key="1">
    <source>
        <dbReference type="ARBA" id="ARBA00004651"/>
    </source>
</evidence>
<evidence type="ECO:0000256" key="2">
    <source>
        <dbReference type="ARBA" id="ARBA00022475"/>
    </source>
</evidence>
<evidence type="ECO:0000256" key="10">
    <source>
        <dbReference type="RuleBase" id="RU351113"/>
    </source>
</evidence>
<keyword evidence="3 10" id="KW-0716">Sensory transduction</keyword>
<proteinExistence type="inferred from homology"/>
<protein>
    <recommendedName>
        <fullName evidence="10">Odorant receptor</fullName>
    </recommendedName>
</protein>
<dbReference type="PANTHER" id="PTHR21137:SF35">
    <property type="entry name" value="ODORANT RECEPTOR 19A-RELATED"/>
    <property type="match status" value="1"/>
</dbReference>
<keyword evidence="2" id="KW-1003">Cell membrane</keyword>
<dbReference type="Proteomes" id="UP001153620">
    <property type="component" value="Chromosome 1"/>
</dbReference>
<reference evidence="11" key="2">
    <citation type="submission" date="2022-10" db="EMBL/GenBank/DDBJ databases">
        <authorList>
            <consortium name="ENA_rothamsted_submissions"/>
            <consortium name="culmorum"/>
            <person name="King R."/>
        </authorList>
    </citation>
    <scope>NUCLEOTIDE SEQUENCE</scope>
</reference>
<evidence type="ECO:0000256" key="8">
    <source>
        <dbReference type="ARBA" id="ARBA00023170"/>
    </source>
</evidence>
<evidence type="ECO:0000256" key="4">
    <source>
        <dbReference type="ARBA" id="ARBA00022692"/>
    </source>
</evidence>
<keyword evidence="4 10" id="KW-0812">Transmembrane</keyword>
<reference evidence="11" key="1">
    <citation type="submission" date="2022-01" db="EMBL/GenBank/DDBJ databases">
        <authorList>
            <person name="King R."/>
        </authorList>
    </citation>
    <scope>NUCLEOTIDE SEQUENCE</scope>
</reference>
<keyword evidence="12" id="KW-1185">Reference proteome</keyword>
<dbReference type="AlphaFoldDB" id="A0A9N9WPJ5"/>
<dbReference type="OrthoDB" id="6617147at2759"/>
<keyword evidence="5 10" id="KW-0552">Olfaction</keyword>
<sequence>MSLRLALNNCKPKNSNNVKLFNKIIPTNIDTFVAFPVALFKIIELKFEISKVPETRSQSFKKFAVFMINVFNAVLVSALITIVLIRSYNVIFGIAFSLSFMMIIARYTTFFIYRSEIAEILEIFRKSFNSEEKYAGTLQNYLKRVKIIQCGYAVFVPTPLVLSAIKVFLKYILFNERQFDPKIYFPFDATRPEVYPFALFWVYWSKTTSELINIADMGMLFGMLSFILARFDILGQKFQNLKGIRDKSHFKTKLLELRVEHELLLKLTAQMDKIFSPSFFFSIVMSSYSICFLAFEASIAENIDHVIFYSSFAAVLCFTMFLQCLYGQKIKIMSEKVAQCVYECGWEQISDFKMRKDLIFIIKRAQKPATFTILNFGEVTLEQYGKVK</sequence>
<name>A0A9N9WPJ5_9DIPT</name>
<feature type="transmembrane region" description="Helical" evidence="10">
    <location>
        <begin position="274"/>
        <end position="295"/>
    </location>
</feature>
<keyword evidence="8 10" id="KW-0675">Receptor</keyword>
<dbReference type="GO" id="GO:0007165">
    <property type="term" value="P:signal transduction"/>
    <property type="evidence" value="ECO:0007669"/>
    <property type="project" value="UniProtKB-KW"/>
</dbReference>
<feature type="transmembrane region" description="Helical" evidence="10">
    <location>
        <begin position="63"/>
        <end position="85"/>
    </location>
</feature>
<feature type="transmembrane region" description="Helical" evidence="10">
    <location>
        <begin position="307"/>
        <end position="326"/>
    </location>
</feature>